<feature type="domain" description="EamA" evidence="9">
    <location>
        <begin position="159"/>
        <end position="289"/>
    </location>
</feature>
<evidence type="ECO:0000259" key="9">
    <source>
        <dbReference type="Pfam" id="PF00892"/>
    </source>
</evidence>
<comment type="caution">
    <text evidence="10">The sequence shown here is derived from an EMBL/GenBank/DDBJ whole genome shotgun (WGS) entry which is preliminary data.</text>
</comment>
<keyword evidence="3" id="KW-0813">Transport</keyword>
<organism evidence="10 11">
    <name type="scientific">Paenibacillus thiaminolyticus</name>
    <name type="common">Bacillus thiaminolyticus</name>
    <dbReference type="NCBI Taxonomy" id="49283"/>
    <lineage>
        <taxon>Bacteria</taxon>
        <taxon>Bacillati</taxon>
        <taxon>Bacillota</taxon>
        <taxon>Bacilli</taxon>
        <taxon>Bacillales</taxon>
        <taxon>Paenibacillaceae</taxon>
        <taxon>Paenibacillus</taxon>
    </lineage>
</organism>
<evidence type="ECO:0000256" key="3">
    <source>
        <dbReference type="ARBA" id="ARBA00022448"/>
    </source>
</evidence>
<dbReference type="RefSeq" id="WP_119794679.1">
    <property type="nucleotide sequence ID" value="NZ_QYZD01000015.1"/>
</dbReference>
<dbReference type="PANTHER" id="PTHR22911:SF137">
    <property type="entry name" value="SOLUTE CARRIER FAMILY 35 MEMBER G2-RELATED"/>
    <property type="match status" value="1"/>
</dbReference>
<evidence type="ECO:0000256" key="4">
    <source>
        <dbReference type="ARBA" id="ARBA00022475"/>
    </source>
</evidence>
<feature type="transmembrane region" description="Helical" evidence="8">
    <location>
        <begin position="215"/>
        <end position="237"/>
    </location>
</feature>
<comment type="subcellular location">
    <subcellularLocation>
        <location evidence="1">Cell membrane</location>
        <topology evidence="1">Multi-pass membrane protein</topology>
    </subcellularLocation>
</comment>
<feature type="transmembrane region" description="Helical" evidence="8">
    <location>
        <begin position="185"/>
        <end position="203"/>
    </location>
</feature>
<feature type="transmembrane region" description="Helical" evidence="8">
    <location>
        <begin position="79"/>
        <end position="98"/>
    </location>
</feature>
<name>A0A3A3GHK2_PANTH</name>
<keyword evidence="4" id="KW-1003">Cell membrane</keyword>
<evidence type="ECO:0000256" key="6">
    <source>
        <dbReference type="ARBA" id="ARBA00022989"/>
    </source>
</evidence>
<dbReference type="InterPro" id="IPR037185">
    <property type="entry name" value="EmrE-like"/>
</dbReference>
<protein>
    <submittedName>
        <fullName evidence="10">EamA family transporter RarD</fullName>
    </submittedName>
</protein>
<feature type="transmembrane region" description="Helical" evidence="8">
    <location>
        <begin position="7"/>
        <end position="29"/>
    </location>
</feature>
<gene>
    <name evidence="10" type="primary">rarD</name>
    <name evidence="10" type="ORF">DQX05_16685</name>
</gene>
<keyword evidence="5 8" id="KW-0812">Transmembrane</keyword>
<feature type="transmembrane region" description="Helical" evidence="8">
    <location>
        <begin position="110"/>
        <end position="127"/>
    </location>
</feature>
<dbReference type="OrthoDB" id="369870at2"/>
<comment type="similarity">
    <text evidence="2">Belongs to the EamA transporter family.</text>
</comment>
<dbReference type="GO" id="GO:0005886">
    <property type="term" value="C:plasma membrane"/>
    <property type="evidence" value="ECO:0007669"/>
    <property type="project" value="UniProtKB-SubCell"/>
</dbReference>
<dbReference type="AlphaFoldDB" id="A0A3A3GHK2"/>
<dbReference type="InterPro" id="IPR000620">
    <property type="entry name" value="EamA_dom"/>
</dbReference>
<feature type="transmembrane region" description="Helical" evidence="8">
    <location>
        <begin position="272"/>
        <end position="290"/>
    </location>
</feature>
<dbReference type="Pfam" id="PF00892">
    <property type="entry name" value="EamA"/>
    <property type="match status" value="2"/>
</dbReference>
<evidence type="ECO:0000313" key="11">
    <source>
        <dbReference type="Proteomes" id="UP000266177"/>
    </source>
</evidence>
<evidence type="ECO:0000313" key="10">
    <source>
        <dbReference type="EMBL" id="RJG22588.1"/>
    </source>
</evidence>
<dbReference type="InterPro" id="IPR004626">
    <property type="entry name" value="RarD"/>
</dbReference>
<evidence type="ECO:0000256" key="1">
    <source>
        <dbReference type="ARBA" id="ARBA00004651"/>
    </source>
</evidence>
<reference evidence="10 11" key="1">
    <citation type="submission" date="2018-09" db="EMBL/GenBank/DDBJ databases">
        <title>Paenibacillus SK2017-BO5.</title>
        <authorList>
            <person name="Piskunova J.V."/>
            <person name="Dubiley S.A."/>
            <person name="Severinov K.V."/>
        </authorList>
    </citation>
    <scope>NUCLEOTIDE SEQUENCE [LARGE SCALE GENOMIC DNA]</scope>
    <source>
        <strain evidence="10 11">BO5</strain>
    </source>
</reference>
<proteinExistence type="inferred from homology"/>
<keyword evidence="6 8" id="KW-1133">Transmembrane helix</keyword>
<feature type="domain" description="EamA" evidence="9">
    <location>
        <begin position="10"/>
        <end position="150"/>
    </location>
</feature>
<evidence type="ECO:0000256" key="5">
    <source>
        <dbReference type="ARBA" id="ARBA00022692"/>
    </source>
</evidence>
<dbReference type="NCBIfam" id="TIGR00688">
    <property type="entry name" value="rarD"/>
    <property type="match status" value="1"/>
</dbReference>
<dbReference type="PANTHER" id="PTHR22911">
    <property type="entry name" value="ACYL-MALONYL CONDENSING ENZYME-RELATED"/>
    <property type="match status" value="1"/>
</dbReference>
<evidence type="ECO:0000256" key="2">
    <source>
        <dbReference type="ARBA" id="ARBA00007362"/>
    </source>
</evidence>
<evidence type="ECO:0000256" key="7">
    <source>
        <dbReference type="ARBA" id="ARBA00023136"/>
    </source>
</evidence>
<dbReference type="SUPFAM" id="SSF103481">
    <property type="entry name" value="Multidrug resistance efflux transporter EmrE"/>
    <property type="match status" value="2"/>
</dbReference>
<feature type="transmembrane region" description="Helical" evidence="8">
    <location>
        <begin position="156"/>
        <end position="173"/>
    </location>
</feature>
<dbReference type="EMBL" id="QYZD01000015">
    <property type="protein sequence ID" value="RJG22588.1"/>
    <property type="molecule type" value="Genomic_DNA"/>
</dbReference>
<feature type="transmembrane region" description="Helical" evidence="8">
    <location>
        <begin position="41"/>
        <end position="59"/>
    </location>
</feature>
<evidence type="ECO:0000256" key="8">
    <source>
        <dbReference type="SAM" id="Phobius"/>
    </source>
</evidence>
<accession>A0A3A3GHK2</accession>
<sequence>MEHKQSQYVMGVLAAGLSYLIWGFLPLYWKAVGTVPAGEVLAHRIIWSLVFMLLLLLLLGKWRVVAAEIKAICRHKKQAAGVIIASVLISINWLVYIFAVESNHVVEASLGYYINPLFNVFLATFFLKERLNKAEWLSVAIAAAGVLWLTVYYGSFPWAALTLAATFGVYGLIKKKIPVGAWTGLTLETFIMAPFALIFLFFFNSGAVPLVEEQLTTVLLLMGAGIVTAVPLLLFAAGTRRISFTLVGFLQYIAPTIMLLLGLFVFHEPFDASQLFAFSLIWVALIIFSWSRSRGMLVRRPGEGKLDGRKKLQA</sequence>
<feature type="transmembrane region" description="Helical" evidence="8">
    <location>
        <begin position="134"/>
        <end position="150"/>
    </location>
</feature>
<feature type="transmembrane region" description="Helical" evidence="8">
    <location>
        <begin position="244"/>
        <end position="266"/>
    </location>
</feature>
<keyword evidence="7 8" id="KW-0472">Membrane</keyword>
<dbReference type="Proteomes" id="UP000266177">
    <property type="component" value="Unassembled WGS sequence"/>
</dbReference>